<organism evidence="5">
    <name type="scientific">Paraprevotella clara</name>
    <dbReference type="NCBI Taxonomy" id="454154"/>
    <lineage>
        <taxon>Bacteria</taxon>
        <taxon>Pseudomonadati</taxon>
        <taxon>Bacteroidota</taxon>
        <taxon>Bacteroidia</taxon>
        <taxon>Bacteroidales</taxon>
        <taxon>Prevotellaceae</taxon>
        <taxon>Paraprevotella</taxon>
    </lineage>
</organism>
<dbReference type="Gene3D" id="1.10.150.240">
    <property type="entry name" value="Putative phosphatase, domain 2"/>
    <property type="match status" value="1"/>
</dbReference>
<dbReference type="InterPro" id="IPR006439">
    <property type="entry name" value="HAD-SF_hydro_IA"/>
</dbReference>
<dbReference type="NCBIfam" id="TIGR01662">
    <property type="entry name" value="HAD-SF-IIIA"/>
    <property type="match status" value="1"/>
</dbReference>
<dbReference type="PRINTS" id="PR00413">
    <property type="entry name" value="HADHALOGNASE"/>
</dbReference>
<proteinExistence type="inferred from homology"/>
<dbReference type="NCBIfam" id="TIGR01509">
    <property type="entry name" value="HAD-SF-IA-v3"/>
    <property type="match status" value="1"/>
</dbReference>
<dbReference type="InterPro" id="IPR023198">
    <property type="entry name" value="PGP-like_dom2"/>
</dbReference>
<dbReference type="GO" id="GO:0005829">
    <property type="term" value="C:cytosol"/>
    <property type="evidence" value="ECO:0007669"/>
    <property type="project" value="TreeGrafter"/>
</dbReference>
<dbReference type="SFLD" id="SFLDS00003">
    <property type="entry name" value="Haloacid_Dehalogenase"/>
    <property type="match status" value="1"/>
</dbReference>
<dbReference type="InterPro" id="IPR050155">
    <property type="entry name" value="HAD-like_hydrolase_sf"/>
</dbReference>
<evidence type="ECO:0000313" key="5">
    <source>
        <dbReference type="EMBL" id="VYU39725.1"/>
    </source>
</evidence>
<dbReference type="GO" id="GO:0006281">
    <property type="term" value="P:DNA repair"/>
    <property type="evidence" value="ECO:0007669"/>
    <property type="project" value="TreeGrafter"/>
</dbReference>
<comment type="catalytic activity">
    <reaction evidence="1">
        <text>2-phosphoglycolate + H2O = glycolate + phosphate</text>
        <dbReference type="Rhea" id="RHEA:14369"/>
        <dbReference type="ChEBI" id="CHEBI:15377"/>
        <dbReference type="ChEBI" id="CHEBI:29805"/>
        <dbReference type="ChEBI" id="CHEBI:43474"/>
        <dbReference type="ChEBI" id="CHEBI:58033"/>
        <dbReference type="EC" id="3.1.3.18"/>
    </reaction>
</comment>
<evidence type="ECO:0000256" key="3">
    <source>
        <dbReference type="ARBA" id="ARBA00006171"/>
    </source>
</evidence>
<evidence type="ECO:0000256" key="2">
    <source>
        <dbReference type="ARBA" id="ARBA00004818"/>
    </source>
</evidence>
<dbReference type="PANTHER" id="PTHR43434:SF1">
    <property type="entry name" value="PHOSPHOGLYCOLATE PHOSPHATASE"/>
    <property type="match status" value="1"/>
</dbReference>
<gene>
    <name evidence="5" type="primary">gph</name>
    <name evidence="5" type="ORF">PCLFYP37_02748</name>
</gene>
<reference evidence="5" key="1">
    <citation type="submission" date="2019-11" db="EMBL/GenBank/DDBJ databases">
        <authorList>
            <person name="Feng L."/>
        </authorList>
    </citation>
    <scope>NUCLEOTIDE SEQUENCE</scope>
    <source>
        <strain evidence="5">PclaraLFYP37</strain>
    </source>
</reference>
<accession>A0A6N3EI19</accession>
<dbReference type="SFLD" id="SFLDG01129">
    <property type="entry name" value="C1.5:_HAD__Beta-PGM__Phosphata"/>
    <property type="match status" value="1"/>
</dbReference>
<comment type="similarity">
    <text evidence="3">Belongs to the HAD-like hydrolase superfamily. CbbY/CbbZ/Gph/YieH family.</text>
</comment>
<evidence type="ECO:0000256" key="4">
    <source>
        <dbReference type="ARBA" id="ARBA00013078"/>
    </source>
</evidence>
<sequence length="227" mass="25333">MEESERMTKITTIVFDLDGTLLNTLDDLADSTNYALTQFGFPTRSVEEVRRFVGNGVRKLMERAVPAGTDSERFEAVFDCFKRYYVEHCMVKTDLYPGIADLLHELKTAGYKIAIVSNKLQGGVDELYRHYFQDTVQVAVGERAGVRRKPAPDMVEIALQELGVEKDEAVYVGDSDVDVATAAHAGLPCISVLWGFRDRDFLERNGAVRFADSPADILGLLESISRL</sequence>
<dbReference type="SFLD" id="SFLDG01135">
    <property type="entry name" value="C1.5.6:_HAD__Beta-PGM__Phospha"/>
    <property type="match status" value="1"/>
</dbReference>
<dbReference type="EMBL" id="CACRUT010000015">
    <property type="protein sequence ID" value="VYU39725.1"/>
    <property type="molecule type" value="Genomic_DNA"/>
</dbReference>
<dbReference type="AlphaFoldDB" id="A0A6N3EI19"/>
<dbReference type="PANTHER" id="PTHR43434">
    <property type="entry name" value="PHOSPHOGLYCOLATE PHOSPHATASE"/>
    <property type="match status" value="1"/>
</dbReference>
<dbReference type="InterPro" id="IPR023214">
    <property type="entry name" value="HAD_sf"/>
</dbReference>
<dbReference type="NCBIfam" id="TIGR01549">
    <property type="entry name" value="HAD-SF-IA-v1"/>
    <property type="match status" value="1"/>
</dbReference>
<comment type="pathway">
    <text evidence="2">Organic acid metabolism; glycolate biosynthesis; glycolate from 2-phosphoglycolate: step 1/1.</text>
</comment>
<dbReference type="InterPro" id="IPR041492">
    <property type="entry name" value="HAD_2"/>
</dbReference>
<dbReference type="EC" id="3.1.3.18" evidence="4"/>
<dbReference type="InterPro" id="IPR006549">
    <property type="entry name" value="HAD-SF_hydro_IIIA"/>
</dbReference>
<dbReference type="Gene3D" id="3.40.50.1000">
    <property type="entry name" value="HAD superfamily/HAD-like"/>
    <property type="match status" value="1"/>
</dbReference>
<keyword evidence="5" id="KW-0378">Hydrolase</keyword>
<dbReference type="SUPFAM" id="SSF56784">
    <property type="entry name" value="HAD-like"/>
    <property type="match status" value="1"/>
</dbReference>
<evidence type="ECO:0000256" key="1">
    <source>
        <dbReference type="ARBA" id="ARBA00000830"/>
    </source>
</evidence>
<dbReference type="Pfam" id="PF13419">
    <property type="entry name" value="HAD_2"/>
    <property type="match status" value="1"/>
</dbReference>
<dbReference type="GO" id="GO:0008967">
    <property type="term" value="F:phosphoglycolate phosphatase activity"/>
    <property type="evidence" value="ECO:0007669"/>
    <property type="project" value="UniProtKB-EC"/>
</dbReference>
<protein>
    <recommendedName>
        <fullName evidence="4">phosphoglycolate phosphatase</fullName>
        <ecNumber evidence="4">3.1.3.18</ecNumber>
    </recommendedName>
</protein>
<name>A0A6N3EI19_9BACT</name>
<dbReference type="InterPro" id="IPR036412">
    <property type="entry name" value="HAD-like_sf"/>
</dbReference>